<organism evidence="2 3">
    <name type="scientific">Malassezia cuniculi</name>
    <dbReference type="NCBI Taxonomy" id="948313"/>
    <lineage>
        <taxon>Eukaryota</taxon>
        <taxon>Fungi</taxon>
        <taxon>Dikarya</taxon>
        <taxon>Basidiomycota</taxon>
        <taxon>Ustilaginomycotina</taxon>
        <taxon>Malasseziomycetes</taxon>
        <taxon>Malasseziales</taxon>
        <taxon>Malasseziaceae</taxon>
        <taxon>Malassezia</taxon>
    </lineage>
</organism>
<keyword evidence="3" id="KW-1185">Reference proteome</keyword>
<feature type="region of interest" description="Disordered" evidence="1">
    <location>
        <begin position="122"/>
        <end position="169"/>
    </location>
</feature>
<evidence type="ECO:0000313" key="2">
    <source>
        <dbReference type="EMBL" id="WFD36738.1"/>
    </source>
</evidence>
<dbReference type="AlphaFoldDB" id="A0AAF0ETG7"/>
<reference evidence="2" key="1">
    <citation type="submission" date="2023-03" db="EMBL/GenBank/DDBJ databases">
        <title>Mating type loci evolution in Malassezia.</title>
        <authorList>
            <person name="Coelho M.A."/>
        </authorList>
    </citation>
    <scope>NUCLEOTIDE SEQUENCE</scope>
    <source>
        <strain evidence="2">CBS 11721</strain>
    </source>
</reference>
<proteinExistence type="predicted"/>
<feature type="compositionally biased region" description="Polar residues" evidence="1">
    <location>
        <begin position="307"/>
        <end position="319"/>
    </location>
</feature>
<sequence length="374" mass="40900">MSTKKAPSRVASSGHLRSTHTRNDSGGSFEAFYAATFKTESRSLSRKLSTLVLRHNKHEQEVPQQTNTEQEAVYGYMPAIILGPNGAFQGIVYVPRSQGPGSRIVRHCGDMPPPQVPYSLLTEPLPPVPTRRADLRPPNRPPIRRQKSFTPDVKAKTASTPQLAKQQETDEEFQGILRDWQNAFGTFVSNEPMPAPRPATAPNCSMSIRPAGTQTKAQMASPTDYYTPCTTAPLAPNPSVPPTPNNPVFVQDKPRTPVQPPVTSARGLGRNSEESSKSTRNLASAIRMFLPDKNRHNASEERPGSRDTAQTTSEDTSVHLQMPSPAMLSPDPSLGDIQAQGHQAQGGKRTAKQSIRNLGRRLASTWGAHEKHEI</sequence>
<feature type="region of interest" description="Disordered" evidence="1">
    <location>
        <begin position="231"/>
        <end position="374"/>
    </location>
</feature>
<evidence type="ECO:0000256" key="1">
    <source>
        <dbReference type="SAM" id="MobiDB-lite"/>
    </source>
</evidence>
<feature type="compositionally biased region" description="Polar residues" evidence="1">
    <location>
        <begin position="157"/>
        <end position="166"/>
    </location>
</feature>
<dbReference type="Proteomes" id="UP001219933">
    <property type="component" value="Chromosome 5"/>
</dbReference>
<accession>A0AAF0ETG7</accession>
<feature type="compositionally biased region" description="Pro residues" evidence="1">
    <location>
        <begin position="235"/>
        <end position="245"/>
    </location>
</feature>
<gene>
    <name evidence="2" type="ORF">MCUN1_003625</name>
</gene>
<protein>
    <submittedName>
        <fullName evidence="2">Uncharacterized protein</fullName>
    </submittedName>
</protein>
<feature type="compositionally biased region" description="Basic and acidic residues" evidence="1">
    <location>
        <begin position="290"/>
        <end position="305"/>
    </location>
</feature>
<evidence type="ECO:0000313" key="3">
    <source>
        <dbReference type="Proteomes" id="UP001219933"/>
    </source>
</evidence>
<dbReference type="EMBL" id="CP119881">
    <property type="protein sequence ID" value="WFD36738.1"/>
    <property type="molecule type" value="Genomic_DNA"/>
</dbReference>
<name>A0AAF0ETG7_9BASI</name>
<feature type="region of interest" description="Disordered" evidence="1">
    <location>
        <begin position="1"/>
        <end position="29"/>
    </location>
</feature>